<dbReference type="Pfam" id="PF11077">
    <property type="entry name" value="DUF2616"/>
    <property type="match status" value="1"/>
</dbReference>
<sequence>MELIKPFIKYSRLYRTTGDTIRKELVYRRWWSEIKKTKAIHSTINRSDSGGSDSSMEDNSGVIIHNNFFCQFCFTSNKELRLCCSQCLFPLDCSENEELVNYIIISVCYYESINMSGCGSNGNNNCYDIDDDYEEINNNNHNNSKTVDYRNVWRERIRFAWQCYESKIKLYKIHYDKCLQCEQPCRLTGSVYFYCFSFKLFCKRCFFPLFRIVTANS</sequence>
<accession>A0A481V7C1</accession>
<proteinExistence type="predicted"/>
<evidence type="ECO:0000313" key="1">
    <source>
        <dbReference type="EMBL" id="QBI90261.1"/>
    </source>
</evidence>
<reference evidence="1" key="1">
    <citation type="submission" date="2018-07" db="EMBL/GenBank/DDBJ databases">
        <title>A new Alphabaculovirus highly virulent isolated from Trichoplusia ni (TnSNPV).</title>
        <authorList>
            <person name="Bivian-Hernandez M.D.L.A."/>
            <person name="Del Rincon-Castro M.C."/>
            <person name="Ibarra J.E."/>
        </authorList>
    </citation>
    <scope>NUCLEOTIDE SEQUENCE</scope>
    <source>
        <strain evidence="1">LBIV-4</strain>
    </source>
</reference>
<protein>
    <recommendedName>
        <fullName evidence="2">Ac52</fullName>
    </recommendedName>
</protein>
<organism evidence="1">
    <name type="scientific">Trichoplusia ni single nucleopolyhedrovirus</name>
    <dbReference type="NCBI Taxonomy" id="332054"/>
    <lineage>
        <taxon>Viruses</taxon>
        <taxon>Viruses incertae sedis</taxon>
        <taxon>Naldaviricetes</taxon>
        <taxon>Lefavirales</taxon>
        <taxon>Baculoviridae</taxon>
        <taxon>Alphabaculovirus</taxon>
        <taxon>Alphabaculovirus trini</taxon>
    </lineage>
</organism>
<name>A0A481V7C1_9ABAC</name>
<dbReference type="InterPro" id="IPR020201">
    <property type="entry name" value="AcMNPV_Orf52"/>
</dbReference>
<dbReference type="EMBL" id="MH577296">
    <property type="protein sequence ID" value="QBI90261.1"/>
    <property type="molecule type" value="Genomic_DNA"/>
</dbReference>
<evidence type="ECO:0008006" key="2">
    <source>
        <dbReference type="Google" id="ProtNLM"/>
    </source>
</evidence>